<name>A0A4R0P641_9HYPH</name>
<dbReference type="EMBL" id="SJST01000009">
    <property type="protein sequence ID" value="TCD11368.1"/>
    <property type="molecule type" value="Genomic_DNA"/>
</dbReference>
<evidence type="ECO:0000313" key="3">
    <source>
        <dbReference type="Proteomes" id="UP000291301"/>
    </source>
</evidence>
<gene>
    <name evidence="2" type="ORF">E0D97_16815</name>
</gene>
<accession>A0A4R0P641</accession>
<keyword evidence="3" id="KW-1185">Reference proteome</keyword>
<protein>
    <submittedName>
        <fullName evidence="2">Uncharacterized protein</fullName>
    </submittedName>
</protein>
<feature type="transmembrane region" description="Helical" evidence="1">
    <location>
        <begin position="48"/>
        <end position="67"/>
    </location>
</feature>
<keyword evidence="1" id="KW-0472">Membrane</keyword>
<feature type="transmembrane region" description="Helical" evidence="1">
    <location>
        <begin position="18"/>
        <end position="36"/>
    </location>
</feature>
<organism evidence="2 3">
    <name type="scientific">Oricola cellulosilytica</name>
    <dbReference type="NCBI Taxonomy" id="1429082"/>
    <lineage>
        <taxon>Bacteria</taxon>
        <taxon>Pseudomonadati</taxon>
        <taxon>Pseudomonadota</taxon>
        <taxon>Alphaproteobacteria</taxon>
        <taxon>Hyphomicrobiales</taxon>
        <taxon>Ahrensiaceae</taxon>
        <taxon>Oricola</taxon>
    </lineage>
</organism>
<dbReference type="AlphaFoldDB" id="A0A4R0P641"/>
<proteinExistence type="predicted"/>
<sequence length="76" mass="8430">MDLVTAPNDNGRYDRKTLVTAALLLVGFGALVYFLPPLMLMLGGNNRWIAGAVLAAVLVLPFAGLWLRGRYRRKRD</sequence>
<evidence type="ECO:0000256" key="1">
    <source>
        <dbReference type="SAM" id="Phobius"/>
    </source>
</evidence>
<keyword evidence="1" id="KW-1133">Transmembrane helix</keyword>
<reference evidence="2 3" key="1">
    <citation type="journal article" date="2015" name="Antonie Van Leeuwenhoek">
        <title>Oricola cellulosilytica gen. nov., sp. nov., a cellulose-degrading bacterium of the family Phyllobacteriaceae isolated from surface seashore water, and emended descriptions of Mesorhizobium loti and Phyllobacterium myrsinacearum.</title>
        <authorList>
            <person name="Hameed A."/>
            <person name="Shahina M."/>
            <person name="Lai W.A."/>
            <person name="Lin S.Y."/>
            <person name="Young L.S."/>
            <person name="Liu Y.C."/>
            <person name="Hsu Y.H."/>
            <person name="Young C.C."/>
        </authorList>
    </citation>
    <scope>NUCLEOTIDE SEQUENCE [LARGE SCALE GENOMIC DNA]</scope>
    <source>
        <strain evidence="2 3">KCTC 52183</strain>
    </source>
</reference>
<dbReference type="Proteomes" id="UP000291301">
    <property type="component" value="Unassembled WGS sequence"/>
</dbReference>
<keyword evidence="1" id="KW-0812">Transmembrane</keyword>
<evidence type="ECO:0000313" key="2">
    <source>
        <dbReference type="EMBL" id="TCD11368.1"/>
    </source>
</evidence>
<comment type="caution">
    <text evidence="2">The sequence shown here is derived from an EMBL/GenBank/DDBJ whole genome shotgun (WGS) entry which is preliminary data.</text>
</comment>